<dbReference type="InterPro" id="IPR045520">
    <property type="entry name" value="GPAT/DHAPAT_C"/>
</dbReference>
<protein>
    <recommendedName>
        <fullName evidence="6">Glycerol-3-phosphate acyltransferase</fullName>
    </recommendedName>
</protein>
<dbReference type="GO" id="GO:0031966">
    <property type="term" value="C:mitochondrial membrane"/>
    <property type="evidence" value="ECO:0007669"/>
    <property type="project" value="TreeGrafter"/>
</dbReference>
<dbReference type="PANTHER" id="PTHR12563">
    <property type="entry name" value="GLYCEROL-3-PHOSPHATE ACYLTRANSFERASE"/>
    <property type="match status" value="1"/>
</dbReference>
<evidence type="ECO:0000313" key="4">
    <source>
        <dbReference type="EMBL" id="CAD7635603.1"/>
    </source>
</evidence>
<feature type="domain" description="GPAT/DHAPAT C-terminal" evidence="3">
    <location>
        <begin position="185"/>
        <end position="634"/>
    </location>
</feature>
<evidence type="ECO:0008006" key="6">
    <source>
        <dbReference type="Google" id="ProtNLM"/>
    </source>
</evidence>
<dbReference type="SUPFAM" id="SSF69593">
    <property type="entry name" value="Glycerol-3-phosphate (1)-acyltransferase"/>
    <property type="match status" value="1"/>
</dbReference>
<proteinExistence type="inferred from homology"/>
<name>A0A7R9L7U4_9ACAR</name>
<evidence type="ECO:0000256" key="1">
    <source>
        <dbReference type="PIRNR" id="PIRNR000437"/>
    </source>
</evidence>
<dbReference type="Proteomes" id="UP000759131">
    <property type="component" value="Unassembled WGS sequence"/>
</dbReference>
<gene>
    <name evidence="4" type="ORF">OSB1V03_LOCUS15994</name>
</gene>
<organism evidence="4">
    <name type="scientific">Medioppia subpectinata</name>
    <dbReference type="NCBI Taxonomy" id="1979941"/>
    <lineage>
        <taxon>Eukaryota</taxon>
        <taxon>Metazoa</taxon>
        <taxon>Ecdysozoa</taxon>
        <taxon>Arthropoda</taxon>
        <taxon>Chelicerata</taxon>
        <taxon>Arachnida</taxon>
        <taxon>Acari</taxon>
        <taxon>Acariformes</taxon>
        <taxon>Sarcoptiformes</taxon>
        <taxon>Oribatida</taxon>
        <taxon>Brachypylina</taxon>
        <taxon>Oppioidea</taxon>
        <taxon>Oppiidae</taxon>
        <taxon>Medioppia</taxon>
    </lineage>
</organism>
<keyword evidence="1" id="KW-0808">Transferase</keyword>
<dbReference type="GO" id="GO:0006072">
    <property type="term" value="P:glycerol-3-phosphate metabolic process"/>
    <property type="evidence" value="ECO:0007669"/>
    <property type="project" value="TreeGrafter"/>
</dbReference>
<sequence>MSRTVDSHFPDVCNKVLKCSRVQSAIKEAAGEEFNELLEEEAGLMEEKELKVLERKHRSRAIDILQRMKSCISGSLLRIAGWVLYKLLSKILTTIQFHKGQIEALRRCRSASANIPIVYLPLHRSHLDYILFFIEGGRSRSGKALTPKSGLLSVVADCILSGEVEDVFIVPVAISYEKLIDGSFVSEQLGKPKVAENFTLAARSIWSTLHSNFGSVRVDFCQPFSLKDYLHNASFNILNSHLIINNKIHDKSAHKLSECVACSGVRKASSLQSLYGLDVVVSEDKRQTIEKLAEHVIYDAFNAMPLMSTQLVSFLLLTKHRKGTTLHQLGQSLNWLREECDRRNRELSITGDSLDVIRTACGLLGKELVAIEKISMAWSSSDGMGAITENNNVKIVFLKPSIKLPHVLELQYYSNSCISVFLTDSVVVNALFAIINTQLESLTACGDNMESNITIDFNELVDKSVELCEILHNDFVFAPPCANIRDIIMDKIESYVIYGVLCEAIKNPSSDLQLRQRYRQFDFDEEEEDDGYVGFRNGFTKRELRLVLSDENKQTISFYRSVLSSYIESYWVAASALTQLIGVDSLDEKSFFNRMIDIAKQKQQKGLIFHEECIAAEPFKNAVKLFESWNVLNVRTNGSAVRHIGLNPEFKSIVTLNDVIARIEEFKN</sequence>
<dbReference type="GO" id="GO:0019432">
    <property type="term" value="P:triglyceride biosynthetic process"/>
    <property type="evidence" value="ECO:0007669"/>
    <property type="project" value="TreeGrafter"/>
</dbReference>
<dbReference type="InterPro" id="IPR002123">
    <property type="entry name" value="Plipid/glycerol_acylTrfase"/>
</dbReference>
<dbReference type="GO" id="GO:0004366">
    <property type="term" value="F:glycerol-3-phosphate O-acyltransferase activity"/>
    <property type="evidence" value="ECO:0007669"/>
    <property type="project" value="TreeGrafter"/>
</dbReference>
<dbReference type="InterPro" id="IPR022284">
    <property type="entry name" value="GPAT/DHAPAT"/>
</dbReference>
<feature type="domain" description="Phospholipid/glycerol acyltransferase" evidence="2">
    <location>
        <begin position="129"/>
        <end position="175"/>
    </location>
</feature>
<evidence type="ECO:0000313" key="5">
    <source>
        <dbReference type="Proteomes" id="UP000759131"/>
    </source>
</evidence>
<dbReference type="EMBL" id="OC871823">
    <property type="protein sequence ID" value="CAD7635603.1"/>
    <property type="molecule type" value="Genomic_DNA"/>
</dbReference>
<dbReference type="PANTHER" id="PTHR12563:SF23">
    <property type="entry name" value="BCDNA.GH07066"/>
    <property type="match status" value="1"/>
</dbReference>
<evidence type="ECO:0000259" key="2">
    <source>
        <dbReference type="Pfam" id="PF01553"/>
    </source>
</evidence>
<dbReference type="OrthoDB" id="5962536at2759"/>
<keyword evidence="5" id="KW-1185">Reference proteome</keyword>
<reference evidence="4" key="1">
    <citation type="submission" date="2020-11" db="EMBL/GenBank/DDBJ databases">
        <authorList>
            <person name="Tran Van P."/>
        </authorList>
    </citation>
    <scope>NUCLEOTIDE SEQUENCE</scope>
</reference>
<dbReference type="AlphaFoldDB" id="A0A7R9L7U4"/>
<dbReference type="Pfam" id="PF01553">
    <property type="entry name" value="Acyltransferase"/>
    <property type="match status" value="1"/>
</dbReference>
<dbReference type="EMBL" id="CAJPIZ010017248">
    <property type="protein sequence ID" value="CAG2116033.1"/>
    <property type="molecule type" value="Genomic_DNA"/>
</dbReference>
<dbReference type="GO" id="GO:0008654">
    <property type="term" value="P:phospholipid biosynthetic process"/>
    <property type="evidence" value="ECO:0007669"/>
    <property type="project" value="TreeGrafter"/>
</dbReference>
<dbReference type="GO" id="GO:0006631">
    <property type="term" value="P:fatty acid metabolic process"/>
    <property type="evidence" value="ECO:0007669"/>
    <property type="project" value="TreeGrafter"/>
</dbReference>
<accession>A0A7R9L7U4</accession>
<keyword evidence="1" id="KW-0012">Acyltransferase</keyword>
<comment type="similarity">
    <text evidence="1">Belongs to the GPAT/DAPAT family.</text>
</comment>
<evidence type="ECO:0000259" key="3">
    <source>
        <dbReference type="Pfam" id="PF19277"/>
    </source>
</evidence>
<dbReference type="Pfam" id="PF19277">
    <property type="entry name" value="GPAT_C"/>
    <property type="match status" value="1"/>
</dbReference>
<dbReference type="PIRSF" id="PIRSF000437">
    <property type="entry name" value="GPAT_DHAPAT"/>
    <property type="match status" value="1"/>
</dbReference>